<comment type="caution">
    <text evidence="2">The sequence shown here is derived from an EMBL/GenBank/DDBJ whole genome shotgun (WGS) entry which is preliminary data.</text>
</comment>
<dbReference type="InterPro" id="IPR052358">
    <property type="entry name" value="Aro_Compnd_Degr_Hydrolases"/>
</dbReference>
<dbReference type="AlphaFoldDB" id="A0AAF1K4A3"/>
<reference evidence="2" key="2">
    <citation type="journal article" date="2021" name="Syst. Appl. Microbiol.">
        <title>Roseomonas hellenica sp. nov., isolated from roots of wild-growing Alkanna tinctoria.</title>
        <authorList>
            <person name="Rat A."/>
            <person name="Naranjo H.D."/>
            <person name="Lebbe L."/>
            <person name="Cnockaert M."/>
            <person name="Krigas N."/>
            <person name="Grigoriadou K."/>
            <person name="Maloupa E."/>
            <person name="Willems A."/>
        </authorList>
    </citation>
    <scope>NUCLEOTIDE SEQUENCE</scope>
    <source>
        <strain evidence="2">LMG 28251</strain>
    </source>
</reference>
<evidence type="ECO:0000259" key="1">
    <source>
        <dbReference type="Pfam" id="PF04909"/>
    </source>
</evidence>
<dbReference type="Gene3D" id="3.20.20.140">
    <property type="entry name" value="Metal-dependent hydrolases"/>
    <property type="match status" value="1"/>
</dbReference>
<feature type="domain" description="Amidohydrolase-related" evidence="1">
    <location>
        <begin position="22"/>
        <end position="301"/>
    </location>
</feature>
<reference evidence="2" key="1">
    <citation type="submission" date="2020-01" db="EMBL/GenBank/DDBJ databases">
        <authorList>
            <person name="Rat A."/>
        </authorList>
    </citation>
    <scope>NUCLEOTIDE SEQUENCE</scope>
    <source>
        <strain evidence="2">LMG 28251</strain>
    </source>
</reference>
<dbReference type="Proteomes" id="UP001196068">
    <property type="component" value="Unassembled WGS sequence"/>
</dbReference>
<dbReference type="InterPro" id="IPR032466">
    <property type="entry name" value="Metal_Hydrolase"/>
</dbReference>
<dbReference type="EMBL" id="JAAEDH010000013">
    <property type="protein sequence ID" value="MBR0655929.1"/>
    <property type="molecule type" value="Genomic_DNA"/>
</dbReference>
<dbReference type="PANTHER" id="PTHR35563">
    <property type="entry name" value="BARREL METAL-DEPENDENT HYDROLASE, PUTATIVE (AFU_ORTHOLOGUE AFUA_1G16240)-RELATED"/>
    <property type="match status" value="1"/>
</dbReference>
<proteinExistence type="predicted"/>
<dbReference type="SUPFAM" id="SSF51556">
    <property type="entry name" value="Metallo-dependent hydrolases"/>
    <property type="match status" value="1"/>
</dbReference>
<keyword evidence="3" id="KW-1185">Reference proteome</keyword>
<organism evidence="2 3">
    <name type="scientific">Plastoroseomonas arctica</name>
    <dbReference type="NCBI Taxonomy" id="1509237"/>
    <lineage>
        <taxon>Bacteria</taxon>
        <taxon>Pseudomonadati</taxon>
        <taxon>Pseudomonadota</taxon>
        <taxon>Alphaproteobacteria</taxon>
        <taxon>Acetobacterales</taxon>
        <taxon>Acetobacteraceae</taxon>
        <taxon>Plastoroseomonas</taxon>
    </lineage>
</organism>
<dbReference type="InterPro" id="IPR006680">
    <property type="entry name" value="Amidohydro-rel"/>
</dbReference>
<evidence type="ECO:0000313" key="2">
    <source>
        <dbReference type="EMBL" id="MBR0655929.1"/>
    </source>
</evidence>
<evidence type="ECO:0000313" key="3">
    <source>
        <dbReference type="Proteomes" id="UP001196068"/>
    </source>
</evidence>
<dbReference type="Pfam" id="PF04909">
    <property type="entry name" value="Amidohydro_2"/>
    <property type="match status" value="1"/>
</dbReference>
<protein>
    <submittedName>
        <fullName evidence="2">Amidohydrolase family protein</fullName>
    </submittedName>
</protein>
<sequence length="301" mass="31502">MTRAILGVTHSPPGFILPPGACDCHTHVFGPAARFAFAPRRLYTPDDALVEDLFAHQLALGLERVVIVQPSPYGTDNAATLWGMRALGPQRARGVAVIGPETSDASLAAMDAAGIRGVRLNLQTAGENDPVAARAMLAATAARVGPLGWHIQVFTNLAMIEALSADIASLGLPVVIDHMGAARAELGLGQPGFAAMLALVGAGHAYVKLSAPHRISTLPGYPDAATITRALIAANPARMLWGSDWPHPGGSARGQTDLATIEPFRPEDDGAGLSRLASWVERDAALLRAILVDNPARLYGF</sequence>
<accession>A0AAF1K4A3</accession>
<dbReference type="PANTHER" id="PTHR35563:SF2">
    <property type="entry name" value="BARREL METAL-DEPENDENT HYDROLASE, PUTATIVE (AFU_ORTHOLOGUE AFUA_1G16240)-RELATED"/>
    <property type="match status" value="1"/>
</dbReference>
<name>A0AAF1K4A3_9PROT</name>
<dbReference type="RefSeq" id="WP_211874770.1">
    <property type="nucleotide sequence ID" value="NZ_JAAEDH010000013.1"/>
</dbReference>
<dbReference type="GO" id="GO:0016787">
    <property type="term" value="F:hydrolase activity"/>
    <property type="evidence" value="ECO:0007669"/>
    <property type="project" value="InterPro"/>
</dbReference>
<gene>
    <name evidence="2" type="ORF">GXW79_12675</name>
</gene>